<organism evidence="5 6">
    <name type="scientific">Microbulbifer donghaiensis</name>
    <dbReference type="NCBI Taxonomy" id="494016"/>
    <lineage>
        <taxon>Bacteria</taxon>
        <taxon>Pseudomonadati</taxon>
        <taxon>Pseudomonadota</taxon>
        <taxon>Gammaproteobacteria</taxon>
        <taxon>Cellvibrionales</taxon>
        <taxon>Microbulbiferaceae</taxon>
        <taxon>Microbulbifer</taxon>
    </lineage>
</organism>
<dbReference type="Proteomes" id="UP000184170">
    <property type="component" value="Unassembled WGS sequence"/>
</dbReference>
<keyword evidence="1" id="KW-0805">Transcription regulation</keyword>
<evidence type="ECO:0000313" key="6">
    <source>
        <dbReference type="Proteomes" id="UP000184170"/>
    </source>
</evidence>
<keyword evidence="6" id="KW-1185">Reference proteome</keyword>
<accession>A0A1M5GPB8</accession>
<protein>
    <submittedName>
        <fullName evidence="5">Transcriptional regulator GlxA family, contains an amidase domain and an AraC-type DNA-binding HTH domain</fullName>
    </submittedName>
</protein>
<dbReference type="GO" id="GO:0003700">
    <property type="term" value="F:DNA-binding transcription factor activity"/>
    <property type="evidence" value="ECO:0007669"/>
    <property type="project" value="InterPro"/>
</dbReference>
<dbReference type="Pfam" id="PF01965">
    <property type="entry name" value="DJ-1_PfpI"/>
    <property type="match status" value="1"/>
</dbReference>
<dbReference type="InterPro" id="IPR052158">
    <property type="entry name" value="INH-QAR"/>
</dbReference>
<reference evidence="6" key="1">
    <citation type="submission" date="2016-11" db="EMBL/GenBank/DDBJ databases">
        <authorList>
            <person name="Varghese N."/>
            <person name="Submissions S."/>
        </authorList>
    </citation>
    <scope>NUCLEOTIDE SEQUENCE [LARGE SCALE GENOMIC DNA]</scope>
    <source>
        <strain evidence="6">CGMCC 1.7063</strain>
    </source>
</reference>
<dbReference type="PANTHER" id="PTHR43130:SF11">
    <property type="entry name" value="TRANSCRIPTIONAL REGULATORY PROTEIN"/>
    <property type="match status" value="1"/>
</dbReference>
<feature type="domain" description="HTH araC/xylS-type" evidence="4">
    <location>
        <begin position="241"/>
        <end position="339"/>
    </location>
</feature>
<dbReference type="Gene3D" id="3.40.50.880">
    <property type="match status" value="1"/>
</dbReference>
<dbReference type="GO" id="GO:0043565">
    <property type="term" value="F:sequence-specific DNA binding"/>
    <property type="evidence" value="ECO:0007669"/>
    <property type="project" value="InterPro"/>
</dbReference>
<dbReference type="SUPFAM" id="SSF52317">
    <property type="entry name" value="Class I glutamine amidotransferase-like"/>
    <property type="match status" value="1"/>
</dbReference>
<proteinExistence type="predicted"/>
<sequence length="349" mass="39228">MGILASKIEFLANGANARRDVMRTVTFLLIDQMLATGTVLPLEMLRGAESRARVEGDSTPLRLITASLDGRPVSTRSGFSFTPDRALADVPDSDLVYIPAMWRNPRPALKRSGQLLQWLRRQAEAGAAISAVGTGVCFLAEAGLLDGKPATTHWHYFERFAADYPEVKLKRQYFITQADKLFCAASVNALADVTVYLIRQLYGPAVASHVERNFSHEIRRPFEEIAYSEGAVHLHPDEEIVQAQTWLKEHCSEEVRLSEVASHFDMSVRSFNRRFKLATGQTPLQYLQNVRVDMARELLQSSNLSVNEIAEKVGYQDMGHFTALFKKFLSTTPSEYRTTVRAKLFRVNT</sequence>
<dbReference type="SUPFAM" id="SSF46689">
    <property type="entry name" value="Homeodomain-like"/>
    <property type="match status" value="2"/>
</dbReference>
<evidence type="ECO:0000313" key="5">
    <source>
        <dbReference type="EMBL" id="SHG05536.1"/>
    </source>
</evidence>
<dbReference type="SMART" id="SM00342">
    <property type="entry name" value="HTH_ARAC"/>
    <property type="match status" value="1"/>
</dbReference>
<dbReference type="InterPro" id="IPR020449">
    <property type="entry name" value="Tscrpt_reg_AraC-type_HTH"/>
</dbReference>
<evidence type="ECO:0000256" key="1">
    <source>
        <dbReference type="ARBA" id="ARBA00023015"/>
    </source>
</evidence>
<keyword evidence="2 5" id="KW-0238">DNA-binding</keyword>
<evidence type="ECO:0000259" key="4">
    <source>
        <dbReference type="PROSITE" id="PS01124"/>
    </source>
</evidence>
<dbReference type="CDD" id="cd03138">
    <property type="entry name" value="GATase1_AraC_2"/>
    <property type="match status" value="1"/>
</dbReference>
<name>A0A1M5GPB8_9GAMM</name>
<dbReference type="InterPro" id="IPR018060">
    <property type="entry name" value="HTH_AraC"/>
</dbReference>
<dbReference type="PROSITE" id="PS01124">
    <property type="entry name" value="HTH_ARAC_FAMILY_2"/>
    <property type="match status" value="1"/>
</dbReference>
<dbReference type="InterPro" id="IPR018062">
    <property type="entry name" value="HTH_AraC-typ_CS"/>
</dbReference>
<dbReference type="PANTHER" id="PTHR43130">
    <property type="entry name" value="ARAC-FAMILY TRANSCRIPTIONAL REGULATOR"/>
    <property type="match status" value="1"/>
</dbReference>
<dbReference type="PRINTS" id="PR00032">
    <property type="entry name" value="HTHARAC"/>
</dbReference>
<evidence type="ECO:0000256" key="3">
    <source>
        <dbReference type="ARBA" id="ARBA00023163"/>
    </source>
</evidence>
<dbReference type="Gene3D" id="1.10.10.60">
    <property type="entry name" value="Homeodomain-like"/>
    <property type="match status" value="2"/>
</dbReference>
<evidence type="ECO:0000256" key="2">
    <source>
        <dbReference type="ARBA" id="ARBA00023125"/>
    </source>
</evidence>
<gene>
    <name evidence="5" type="ORF">SAMN04487965_3208</name>
</gene>
<keyword evidence="3" id="KW-0804">Transcription</keyword>
<dbReference type="Pfam" id="PF12833">
    <property type="entry name" value="HTH_18"/>
    <property type="match status" value="1"/>
</dbReference>
<dbReference type="InterPro" id="IPR029062">
    <property type="entry name" value="Class_I_gatase-like"/>
</dbReference>
<dbReference type="AlphaFoldDB" id="A0A1M5GPB8"/>
<dbReference type="InterPro" id="IPR009057">
    <property type="entry name" value="Homeodomain-like_sf"/>
</dbReference>
<dbReference type="PROSITE" id="PS00041">
    <property type="entry name" value="HTH_ARAC_FAMILY_1"/>
    <property type="match status" value="1"/>
</dbReference>
<dbReference type="STRING" id="494016.SAMN04487965_3208"/>
<dbReference type="EMBL" id="FQVA01000006">
    <property type="protein sequence ID" value="SHG05536.1"/>
    <property type="molecule type" value="Genomic_DNA"/>
</dbReference>
<dbReference type="InterPro" id="IPR002818">
    <property type="entry name" value="DJ-1/PfpI"/>
</dbReference>